<name>A0ABZ2IGE4_9BACT</name>
<evidence type="ECO:0000313" key="2">
    <source>
        <dbReference type="Proteomes" id="UP001320603"/>
    </source>
</evidence>
<dbReference type="Gene3D" id="2.120.10.30">
    <property type="entry name" value="TolB, C-terminal domain"/>
    <property type="match status" value="1"/>
</dbReference>
<dbReference type="RefSeq" id="WP_251968372.1">
    <property type="nucleotide sequence ID" value="NZ_CP146284.1"/>
</dbReference>
<keyword evidence="2" id="KW-1185">Reference proteome</keyword>
<sequence>MKNLHYFTAAVLAGSLLVACQSPSKEGEGVITVPVRTQLAQQDVIPVSDDVEKIEYIPLETNDSCLISNILSMQVSRDYLFIYNGKTSQVLQFDRAGKFVRTIGRAGNGPGEYTLVSDLAIDEANQQLYIFCYGEAPRVYGFDGQYQLSDTTLQGSSSAVLLDEQHIAMRGLRMYPNAWLAALKEKGGEFTMKIDPYEASLAEDVSYMENPMLVPAGKSALAFSTCNDTVFRLSPEGIEPAYCLARQNREAFYTDVADIRQRKNNPIQDTDLDLYDFFETPRYLYLRVTQAGEIYIQRYSKEDGTCLSCRVPEAYLSCSRMIPGNNVIGLTNDVDQGVPFWPEFAMNGLTSAQVVTYDLVSGLQEEGYLKDMPEALKALGADDNPLIIIYTYKQ</sequence>
<dbReference type="Pfam" id="PF17170">
    <property type="entry name" value="DUF5128"/>
    <property type="match status" value="1"/>
</dbReference>
<dbReference type="Proteomes" id="UP001320603">
    <property type="component" value="Chromosome"/>
</dbReference>
<organism evidence="1 2">
    <name type="scientific">Parabacteroides absconsus</name>
    <dbReference type="NCBI Taxonomy" id="2951805"/>
    <lineage>
        <taxon>Bacteria</taxon>
        <taxon>Pseudomonadati</taxon>
        <taxon>Bacteroidota</taxon>
        <taxon>Bacteroidia</taxon>
        <taxon>Bacteroidales</taxon>
        <taxon>Tannerellaceae</taxon>
        <taxon>Parabacteroides</taxon>
    </lineage>
</organism>
<gene>
    <name evidence="1" type="ORF">NEE14_008710</name>
</gene>
<protein>
    <submittedName>
        <fullName evidence="1">6-bladed beta-propeller</fullName>
    </submittedName>
</protein>
<dbReference type="InterPro" id="IPR011042">
    <property type="entry name" value="6-blade_b-propeller_TolB-like"/>
</dbReference>
<evidence type="ECO:0000313" key="1">
    <source>
        <dbReference type="EMBL" id="WWV65122.1"/>
    </source>
</evidence>
<dbReference type="PROSITE" id="PS51257">
    <property type="entry name" value="PROKAR_LIPOPROTEIN"/>
    <property type="match status" value="1"/>
</dbReference>
<proteinExistence type="predicted"/>
<dbReference type="EMBL" id="CP146284">
    <property type="protein sequence ID" value="WWV65122.1"/>
    <property type="molecule type" value="Genomic_DNA"/>
</dbReference>
<accession>A0ABZ2IGE4</accession>
<reference evidence="1 2" key="1">
    <citation type="submission" date="2024-02" db="EMBL/GenBank/DDBJ databases">
        <title>Whole genome sequencing of Parabacteroides sp. AD58.</title>
        <authorList>
            <person name="Chaplin A.V."/>
            <person name="Pikina A.P."/>
            <person name="Sokolova S.R."/>
            <person name="Korostin D.O."/>
            <person name="Efimov B.A."/>
        </authorList>
    </citation>
    <scope>NUCLEOTIDE SEQUENCE [LARGE SCALE GENOMIC DNA]</scope>
    <source>
        <strain evidence="1 2">AD58</strain>
    </source>
</reference>